<feature type="region of interest" description="Disordered" evidence="2">
    <location>
        <begin position="93"/>
        <end position="122"/>
    </location>
</feature>
<feature type="coiled-coil region" evidence="1">
    <location>
        <begin position="167"/>
        <end position="232"/>
    </location>
</feature>
<dbReference type="EMBL" id="GG662698">
    <property type="protein sequence ID" value="EAR84677.2"/>
    <property type="molecule type" value="Genomic_DNA"/>
</dbReference>
<evidence type="ECO:0000313" key="3">
    <source>
        <dbReference type="EMBL" id="EAR84677.2"/>
    </source>
</evidence>
<evidence type="ECO:0000313" key="4">
    <source>
        <dbReference type="Proteomes" id="UP000009168"/>
    </source>
</evidence>
<keyword evidence="1" id="KW-0175">Coiled coil</keyword>
<dbReference type="KEGG" id="tet:TTHERM_00649460"/>
<organism evidence="3 4">
    <name type="scientific">Tetrahymena thermophila (strain SB210)</name>
    <dbReference type="NCBI Taxonomy" id="312017"/>
    <lineage>
        <taxon>Eukaryota</taxon>
        <taxon>Sar</taxon>
        <taxon>Alveolata</taxon>
        <taxon>Ciliophora</taxon>
        <taxon>Intramacronucleata</taxon>
        <taxon>Oligohymenophorea</taxon>
        <taxon>Hymenostomatida</taxon>
        <taxon>Tetrahymenina</taxon>
        <taxon>Tetrahymenidae</taxon>
        <taxon>Tetrahymena</taxon>
    </lineage>
</organism>
<feature type="compositionally biased region" description="Polar residues" evidence="2">
    <location>
        <begin position="93"/>
        <end position="105"/>
    </location>
</feature>
<gene>
    <name evidence="3" type="ORF">TTHERM_00649460</name>
</gene>
<dbReference type="AlphaFoldDB" id="I7MCR3"/>
<accession>I7MCR3</accession>
<dbReference type="GeneID" id="7829974"/>
<feature type="region of interest" description="Disordered" evidence="2">
    <location>
        <begin position="1"/>
        <end position="46"/>
    </location>
</feature>
<proteinExistence type="predicted"/>
<name>I7MCR3_TETTS</name>
<protein>
    <submittedName>
        <fullName evidence="3">Uncharacterized protein</fullName>
    </submittedName>
</protein>
<evidence type="ECO:0000256" key="1">
    <source>
        <dbReference type="SAM" id="Coils"/>
    </source>
</evidence>
<sequence length="401" mass="47912">MSSKHKYSFDHQSSIHEPGQDNEMDSRSFEISELGESKKDKQIGSKLMAADQKLKQSLQEIENWQQERIVNEQQKNQFYKNEIDNMKQELNQLQSPPSTKQMSNNQFQQQQLGSPSEDPFTSTERNQIHYQHQLQNMYDQQTNVNPRVFEYDLNKNNQDLHNDLAIKQYEQQQLNDLYQQANQYRQQALNSNYHNYNYDPNNKLNYRINQENDQLRQEINQLIKQNEQTSHINQRFEVPEEIRRYQEKQFNEQIKQKFENEYLDKILNNQRFVENNYGSDKVAKNTYKEEKLEQLVKSVKSKVNQNLRDPIKNQKLNRFDPQKLSQKQVSLINQEQGKKDILVRGPRDQLDLKIFGQRRVCKECTFLLCKGLSSQYCQDCGNYKEKKHPSNILPKRFSGVL</sequence>
<dbReference type="Proteomes" id="UP000009168">
    <property type="component" value="Unassembled WGS sequence"/>
</dbReference>
<reference evidence="4" key="1">
    <citation type="journal article" date="2006" name="PLoS Biol.">
        <title>Macronuclear genome sequence of the ciliate Tetrahymena thermophila, a model eukaryote.</title>
        <authorList>
            <person name="Eisen J.A."/>
            <person name="Coyne R.S."/>
            <person name="Wu M."/>
            <person name="Wu D."/>
            <person name="Thiagarajan M."/>
            <person name="Wortman J.R."/>
            <person name="Badger J.H."/>
            <person name="Ren Q."/>
            <person name="Amedeo P."/>
            <person name="Jones K.M."/>
            <person name="Tallon L.J."/>
            <person name="Delcher A.L."/>
            <person name="Salzberg S.L."/>
            <person name="Silva J.C."/>
            <person name="Haas B.J."/>
            <person name="Majoros W.H."/>
            <person name="Farzad M."/>
            <person name="Carlton J.M."/>
            <person name="Smith R.K. Jr."/>
            <person name="Garg J."/>
            <person name="Pearlman R.E."/>
            <person name="Karrer K.M."/>
            <person name="Sun L."/>
            <person name="Manning G."/>
            <person name="Elde N.C."/>
            <person name="Turkewitz A.P."/>
            <person name="Asai D.J."/>
            <person name="Wilkes D.E."/>
            <person name="Wang Y."/>
            <person name="Cai H."/>
            <person name="Collins K."/>
            <person name="Stewart B.A."/>
            <person name="Lee S.R."/>
            <person name="Wilamowska K."/>
            <person name="Weinberg Z."/>
            <person name="Ruzzo W.L."/>
            <person name="Wloga D."/>
            <person name="Gaertig J."/>
            <person name="Frankel J."/>
            <person name="Tsao C.-C."/>
            <person name="Gorovsky M.A."/>
            <person name="Keeling P.J."/>
            <person name="Waller R.F."/>
            <person name="Patron N.J."/>
            <person name="Cherry J.M."/>
            <person name="Stover N.A."/>
            <person name="Krieger C.J."/>
            <person name="del Toro C."/>
            <person name="Ryder H.F."/>
            <person name="Williamson S.C."/>
            <person name="Barbeau R.A."/>
            <person name="Hamilton E.P."/>
            <person name="Orias E."/>
        </authorList>
    </citation>
    <scope>NUCLEOTIDE SEQUENCE [LARGE SCALE GENOMIC DNA]</scope>
    <source>
        <strain evidence="4">SB210</strain>
    </source>
</reference>
<keyword evidence="4" id="KW-1185">Reference proteome</keyword>
<evidence type="ECO:0000256" key="2">
    <source>
        <dbReference type="SAM" id="MobiDB-lite"/>
    </source>
</evidence>
<feature type="compositionally biased region" description="Basic and acidic residues" evidence="2">
    <location>
        <begin position="24"/>
        <end position="43"/>
    </location>
</feature>
<dbReference type="InParanoid" id="I7MCR3"/>
<dbReference type="RefSeq" id="XP_001032340.2">
    <property type="nucleotide sequence ID" value="XM_001032340.2"/>
</dbReference>